<keyword evidence="3" id="KW-1185">Reference proteome</keyword>
<name>A0A222FG44_9GAMM</name>
<evidence type="ECO:0000313" key="2">
    <source>
        <dbReference type="EMBL" id="ASP37173.1"/>
    </source>
</evidence>
<gene>
    <name evidence="2" type="ORF">CHH28_00065</name>
</gene>
<evidence type="ECO:0000256" key="1">
    <source>
        <dbReference type="SAM" id="Phobius"/>
    </source>
</evidence>
<keyword evidence="1" id="KW-0472">Membrane</keyword>
<evidence type="ECO:0008006" key="4">
    <source>
        <dbReference type="Google" id="ProtNLM"/>
    </source>
</evidence>
<dbReference type="EMBL" id="CP022530">
    <property type="protein sequence ID" value="ASP37173.1"/>
    <property type="molecule type" value="Genomic_DNA"/>
</dbReference>
<sequence>MCRNAFTHQRGVGLPLAIFVITALALIITAMAQLQSSSSATVALQVNSQRAFYAAESGAQIAMNVLFPPDGSAARACTTSPFYSQTFTATGLAGCQANVECNSVTDGVITVFTLQSTGRCGNGADQAQRTIEVRAQ</sequence>
<accession>A0A222FG44</accession>
<dbReference type="KEGG" id="bsan:CHH28_00065"/>
<protein>
    <recommendedName>
        <fullName evidence="4">MSHA biogenesis protein MshP</fullName>
    </recommendedName>
</protein>
<keyword evidence="1" id="KW-1133">Transmembrane helix</keyword>
<feature type="transmembrane region" description="Helical" evidence="1">
    <location>
        <begin position="12"/>
        <end position="32"/>
    </location>
</feature>
<reference evidence="2 3" key="1">
    <citation type="submission" date="2017-07" db="EMBL/GenBank/DDBJ databases">
        <title>Annotated genome sequence of Bacterioplanes sanyensis isolated from Red Sea.</title>
        <authorList>
            <person name="Rehman Z.U."/>
        </authorList>
    </citation>
    <scope>NUCLEOTIDE SEQUENCE [LARGE SCALE GENOMIC DNA]</scope>
    <source>
        <strain evidence="2 3">NV9</strain>
    </source>
</reference>
<dbReference type="AlphaFoldDB" id="A0A222FG44"/>
<dbReference type="Proteomes" id="UP000202440">
    <property type="component" value="Chromosome"/>
</dbReference>
<evidence type="ECO:0000313" key="3">
    <source>
        <dbReference type="Proteomes" id="UP000202440"/>
    </source>
</evidence>
<organism evidence="2 3">
    <name type="scientific">Bacterioplanes sanyensis</name>
    <dbReference type="NCBI Taxonomy" id="1249553"/>
    <lineage>
        <taxon>Bacteria</taxon>
        <taxon>Pseudomonadati</taxon>
        <taxon>Pseudomonadota</taxon>
        <taxon>Gammaproteobacteria</taxon>
        <taxon>Oceanospirillales</taxon>
        <taxon>Oceanospirillaceae</taxon>
        <taxon>Bacterioplanes</taxon>
    </lineage>
</organism>
<dbReference type="OrthoDB" id="6118616at2"/>
<proteinExistence type="predicted"/>
<keyword evidence="1" id="KW-0812">Transmembrane</keyword>